<evidence type="ECO:0000313" key="4">
    <source>
        <dbReference type="EMBL" id="GJT50164.1"/>
    </source>
</evidence>
<accession>A0ABQ5EGV9</accession>
<proteinExistence type="predicted"/>
<dbReference type="Pfam" id="PF26133">
    <property type="entry name" value="DUF8039"/>
    <property type="match status" value="1"/>
</dbReference>
<dbReference type="PANTHER" id="PTHR33018:SF34">
    <property type="entry name" value="OS02G0472350 PROTEIN"/>
    <property type="match status" value="1"/>
</dbReference>
<feature type="coiled-coil region" evidence="1">
    <location>
        <begin position="478"/>
        <end position="505"/>
    </location>
</feature>
<keyword evidence="5" id="KW-1185">Reference proteome</keyword>
<dbReference type="Pfam" id="PF03004">
    <property type="entry name" value="Transposase_24"/>
    <property type="match status" value="1"/>
</dbReference>
<comment type="caution">
    <text evidence="4">The sequence shown here is derived from an EMBL/GenBank/DDBJ whole genome shotgun (WGS) entry which is preliminary data.</text>
</comment>
<evidence type="ECO:0000313" key="5">
    <source>
        <dbReference type="Proteomes" id="UP001151760"/>
    </source>
</evidence>
<feature type="domain" description="DUF8039" evidence="3">
    <location>
        <begin position="629"/>
        <end position="711"/>
    </location>
</feature>
<gene>
    <name evidence="4" type="ORF">Tco_0976321</name>
</gene>
<dbReference type="Proteomes" id="UP001151760">
    <property type="component" value="Unassembled WGS sequence"/>
</dbReference>
<reference evidence="4" key="2">
    <citation type="submission" date="2022-01" db="EMBL/GenBank/DDBJ databases">
        <authorList>
            <person name="Yamashiro T."/>
            <person name="Shiraishi A."/>
            <person name="Satake H."/>
            <person name="Nakayama K."/>
        </authorList>
    </citation>
    <scope>NUCLEOTIDE SEQUENCE</scope>
</reference>
<keyword evidence="1" id="KW-0175">Coiled coil</keyword>
<dbReference type="EMBL" id="BQNB010016298">
    <property type="protein sequence ID" value="GJT50164.1"/>
    <property type="molecule type" value="Genomic_DNA"/>
</dbReference>
<reference evidence="4" key="1">
    <citation type="journal article" date="2022" name="Int. J. Mol. Sci.">
        <title>Draft Genome of Tanacetum Coccineum: Genomic Comparison of Closely Related Tanacetum-Family Plants.</title>
        <authorList>
            <person name="Yamashiro T."/>
            <person name="Shiraishi A."/>
            <person name="Nakayama K."/>
            <person name="Satake H."/>
        </authorList>
    </citation>
    <scope>NUCLEOTIDE SEQUENCE</scope>
</reference>
<evidence type="ECO:0000256" key="2">
    <source>
        <dbReference type="SAM" id="MobiDB-lite"/>
    </source>
</evidence>
<dbReference type="InterPro" id="IPR004252">
    <property type="entry name" value="Probable_transposase_24"/>
</dbReference>
<protein>
    <submittedName>
        <fullName evidence="4">Transposase, Ptta/En/Spm, transposase, Tnp1/En/Spm-like protein</fullName>
    </submittedName>
</protein>
<feature type="region of interest" description="Disordered" evidence="2">
    <location>
        <begin position="519"/>
        <end position="563"/>
    </location>
</feature>
<dbReference type="InterPro" id="IPR058352">
    <property type="entry name" value="DUF8039"/>
</dbReference>
<sequence length="762" mass="86795">MAARGGRNNIVARRVIDNLIDINGERSPPKYLKIFIEQKITDHRRFIARMRNEIRTSTNLMSQLNALILKLEASGDYEEVFDLVMEIRDDKRDEQDKVVDFNRLIVVAEEKIHGKEIDLEMLEAEGNDTFALVCEAPMCLIRIAVGNAVSGFWQVYSEVLIMETQAIDDQDPLVNYDNDNENDDLGYQSEEYFDEVQEDDENNHSNGNVVKRGITRLYKFRREYGKPDGIKLSVTFDALNRISGKHRALFSSFLGDMVREHIGLKILSWKKVDSEARDKLWDEITRYFDVDLTVRKLVMNRLGQLLRNFRRKLRQTYILPNQNTLSNLNEVPVKYSAILQAEEWVNFVKYTATEEYKVKSAAAKMVRSKSVYQHTMGRDQKKEIEPDEEPVRSTLWLKGWVNKDGEYPDDEIRSVGDKLKEIEDKIKEGTLKVDHGIDAMTVVLGKEKGGYARGVGSGVTYKRYFDLPRSRQASDERILLLQSQLDNERRERQEKELLIQNLSNKMSQTEGMDTKLKNQLAAHGGQSQSMSTYMTSPNVSPVDINPINSSADEEGGTTVFGCENDASIQKSNGLATLEKEMETRVSNKTSPCETVKSVGYKKMTKSIRKDSSRQASQSQENVSPLLVLPQAIKCKMWHLKKSTIIALGTVYKTDGKQMLHNKELPKDCYKVSIDTSLVDAACIPNVGNNGFKTVKDAVGGFFKWPKDLVVFDPKATPPSTIQMNVENKTAPKLQTKRKNVYVSSDAMQRQAKKKSIHKSLNY</sequence>
<dbReference type="PANTHER" id="PTHR33018">
    <property type="entry name" value="OS10G0338966 PROTEIN-RELATED"/>
    <property type="match status" value="1"/>
</dbReference>
<name>A0ABQ5EGV9_9ASTR</name>
<feature type="compositionally biased region" description="Polar residues" evidence="2">
    <location>
        <begin position="525"/>
        <end position="539"/>
    </location>
</feature>
<evidence type="ECO:0000259" key="3">
    <source>
        <dbReference type="Pfam" id="PF26133"/>
    </source>
</evidence>
<organism evidence="4 5">
    <name type="scientific">Tanacetum coccineum</name>
    <dbReference type="NCBI Taxonomy" id="301880"/>
    <lineage>
        <taxon>Eukaryota</taxon>
        <taxon>Viridiplantae</taxon>
        <taxon>Streptophyta</taxon>
        <taxon>Embryophyta</taxon>
        <taxon>Tracheophyta</taxon>
        <taxon>Spermatophyta</taxon>
        <taxon>Magnoliopsida</taxon>
        <taxon>eudicotyledons</taxon>
        <taxon>Gunneridae</taxon>
        <taxon>Pentapetalae</taxon>
        <taxon>asterids</taxon>
        <taxon>campanulids</taxon>
        <taxon>Asterales</taxon>
        <taxon>Asteraceae</taxon>
        <taxon>Asteroideae</taxon>
        <taxon>Anthemideae</taxon>
        <taxon>Anthemidinae</taxon>
        <taxon>Tanacetum</taxon>
    </lineage>
</organism>
<evidence type="ECO:0000256" key="1">
    <source>
        <dbReference type="SAM" id="Coils"/>
    </source>
</evidence>